<gene>
    <name evidence="1" type="ORF">CALVIDRAFT_541244</name>
</gene>
<dbReference type="EMBL" id="KV417313">
    <property type="protein sequence ID" value="KZO92216.1"/>
    <property type="molecule type" value="Genomic_DNA"/>
</dbReference>
<dbReference type="AlphaFoldDB" id="A0A167I1N1"/>
<protein>
    <submittedName>
        <fullName evidence="1">Uncharacterized protein</fullName>
    </submittedName>
</protein>
<dbReference type="STRING" id="1330018.A0A167I1N1"/>
<dbReference type="OrthoDB" id="26719at2759"/>
<keyword evidence="2" id="KW-1185">Reference proteome</keyword>
<reference evidence="1 2" key="1">
    <citation type="journal article" date="2016" name="Mol. Biol. Evol.">
        <title>Comparative Genomics of Early-Diverging Mushroom-Forming Fungi Provides Insights into the Origins of Lignocellulose Decay Capabilities.</title>
        <authorList>
            <person name="Nagy L.G."/>
            <person name="Riley R."/>
            <person name="Tritt A."/>
            <person name="Adam C."/>
            <person name="Daum C."/>
            <person name="Floudas D."/>
            <person name="Sun H."/>
            <person name="Yadav J.S."/>
            <person name="Pangilinan J."/>
            <person name="Larsson K.H."/>
            <person name="Matsuura K."/>
            <person name="Barry K."/>
            <person name="Labutti K."/>
            <person name="Kuo R."/>
            <person name="Ohm R.A."/>
            <person name="Bhattacharya S.S."/>
            <person name="Shirouzu T."/>
            <person name="Yoshinaga Y."/>
            <person name="Martin F.M."/>
            <person name="Grigoriev I.V."/>
            <person name="Hibbett D.S."/>
        </authorList>
    </citation>
    <scope>NUCLEOTIDE SEQUENCE [LARGE SCALE GENOMIC DNA]</scope>
    <source>
        <strain evidence="1 2">TUFC12733</strain>
    </source>
</reference>
<sequence length="58" mass="6754">MATSGSHVRLITLPWYPQDSLFAPALGLLDEKSQAAVTRFYRKEDQWRMDVGRRREVC</sequence>
<dbReference type="Proteomes" id="UP000076738">
    <property type="component" value="Unassembled WGS sequence"/>
</dbReference>
<evidence type="ECO:0000313" key="1">
    <source>
        <dbReference type="EMBL" id="KZO92216.1"/>
    </source>
</evidence>
<proteinExistence type="predicted"/>
<name>A0A167I1N1_CALVF</name>
<evidence type="ECO:0000313" key="2">
    <source>
        <dbReference type="Proteomes" id="UP000076738"/>
    </source>
</evidence>
<accession>A0A167I1N1</accession>
<organism evidence="1 2">
    <name type="scientific">Calocera viscosa (strain TUFC12733)</name>
    <dbReference type="NCBI Taxonomy" id="1330018"/>
    <lineage>
        <taxon>Eukaryota</taxon>
        <taxon>Fungi</taxon>
        <taxon>Dikarya</taxon>
        <taxon>Basidiomycota</taxon>
        <taxon>Agaricomycotina</taxon>
        <taxon>Dacrymycetes</taxon>
        <taxon>Dacrymycetales</taxon>
        <taxon>Dacrymycetaceae</taxon>
        <taxon>Calocera</taxon>
    </lineage>
</organism>